<organism evidence="2 3">
    <name type="scientific">Acorus calamus</name>
    <name type="common">Sweet flag</name>
    <dbReference type="NCBI Taxonomy" id="4465"/>
    <lineage>
        <taxon>Eukaryota</taxon>
        <taxon>Viridiplantae</taxon>
        <taxon>Streptophyta</taxon>
        <taxon>Embryophyta</taxon>
        <taxon>Tracheophyta</taxon>
        <taxon>Spermatophyta</taxon>
        <taxon>Magnoliopsida</taxon>
        <taxon>Liliopsida</taxon>
        <taxon>Acoraceae</taxon>
        <taxon>Acorus</taxon>
    </lineage>
</organism>
<dbReference type="Proteomes" id="UP001180020">
    <property type="component" value="Unassembled WGS sequence"/>
</dbReference>
<evidence type="ECO:0000256" key="1">
    <source>
        <dbReference type="SAM" id="MobiDB-lite"/>
    </source>
</evidence>
<feature type="region of interest" description="Disordered" evidence="1">
    <location>
        <begin position="1"/>
        <end position="22"/>
    </location>
</feature>
<feature type="compositionally biased region" description="Polar residues" evidence="1">
    <location>
        <begin position="11"/>
        <end position="22"/>
    </location>
</feature>
<dbReference type="EMBL" id="JAUJYO010000011">
    <property type="protein sequence ID" value="KAK1304192.1"/>
    <property type="molecule type" value="Genomic_DNA"/>
</dbReference>
<reference evidence="2" key="2">
    <citation type="submission" date="2023-06" db="EMBL/GenBank/DDBJ databases">
        <authorList>
            <person name="Ma L."/>
            <person name="Liu K.-W."/>
            <person name="Li Z."/>
            <person name="Hsiao Y.-Y."/>
            <person name="Qi Y."/>
            <person name="Fu T."/>
            <person name="Tang G."/>
            <person name="Zhang D."/>
            <person name="Sun W.-H."/>
            <person name="Liu D.-K."/>
            <person name="Li Y."/>
            <person name="Chen G.-Z."/>
            <person name="Liu X.-D."/>
            <person name="Liao X.-Y."/>
            <person name="Jiang Y.-T."/>
            <person name="Yu X."/>
            <person name="Hao Y."/>
            <person name="Huang J."/>
            <person name="Zhao X.-W."/>
            <person name="Ke S."/>
            <person name="Chen Y.-Y."/>
            <person name="Wu W.-L."/>
            <person name="Hsu J.-L."/>
            <person name="Lin Y.-F."/>
            <person name="Huang M.-D."/>
            <person name="Li C.-Y."/>
            <person name="Huang L."/>
            <person name="Wang Z.-W."/>
            <person name="Zhao X."/>
            <person name="Zhong W.-Y."/>
            <person name="Peng D.-H."/>
            <person name="Ahmad S."/>
            <person name="Lan S."/>
            <person name="Zhang J.-S."/>
            <person name="Tsai W.-C."/>
            <person name="Van De Peer Y."/>
            <person name="Liu Z.-J."/>
        </authorList>
    </citation>
    <scope>NUCLEOTIDE SEQUENCE</scope>
    <source>
        <strain evidence="2">CP</strain>
        <tissue evidence="2">Leaves</tissue>
    </source>
</reference>
<proteinExistence type="predicted"/>
<evidence type="ECO:0000313" key="2">
    <source>
        <dbReference type="EMBL" id="KAK1304192.1"/>
    </source>
</evidence>
<evidence type="ECO:0000313" key="3">
    <source>
        <dbReference type="Proteomes" id="UP001180020"/>
    </source>
</evidence>
<keyword evidence="3" id="KW-1185">Reference proteome</keyword>
<name>A0AAV9DVY2_ACOCL</name>
<feature type="region of interest" description="Disordered" evidence="1">
    <location>
        <begin position="80"/>
        <end position="109"/>
    </location>
</feature>
<sequence>MEHNREREIRVQTSNPRNPNRVTLGQERHRDLLGLEPPKNPPHLRIYRREVHRMPSEHVTLSDDATVTDSNGLSRVIGVPLPPAMATSPTNNNIRNKAPKSSGDIVGSPIVADGGKIWGREGEAYAKA</sequence>
<gene>
    <name evidence="2" type="ORF">QJS10_CPB11g01369</name>
</gene>
<reference evidence="2" key="1">
    <citation type="journal article" date="2023" name="Nat. Commun.">
        <title>Diploid and tetraploid genomes of Acorus and the evolution of monocots.</title>
        <authorList>
            <person name="Ma L."/>
            <person name="Liu K.W."/>
            <person name="Li Z."/>
            <person name="Hsiao Y.Y."/>
            <person name="Qi Y."/>
            <person name="Fu T."/>
            <person name="Tang G.D."/>
            <person name="Zhang D."/>
            <person name="Sun W.H."/>
            <person name="Liu D.K."/>
            <person name="Li Y."/>
            <person name="Chen G.Z."/>
            <person name="Liu X.D."/>
            <person name="Liao X.Y."/>
            <person name="Jiang Y.T."/>
            <person name="Yu X."/>
            <person name="Hao Y."/>
            <person name="Huang J."/>
            <person name="Zhao X.W."/>
            <person name="Ke S."/>
            <person name="Chen Y.Y."/>
            <person name="Wu W.L."/>
            <person name="Hsu J.L."/>
            <person name="Lin Y.F."/>
            <person name="Huang M.D."/>
            <person name="Li C.Y."/>
            <person name="Huang L."/>
            <person name="Wang Z.W."/>
            <person name="Zhao X."/>
            <person name="Zhong W.Y."/>
            <person name="Peng D.H."/>
            <person name="Ahmad S."/>
            <person name="Lan S."/>
            <person name="Zhang J.S."/>
            <person name="Tsai W.C."/>
            <person name="Van de Peer Y."/>
            <person name="Liu Z.J."/>
        </authorList>
    </citation>
    <scope>NUCLEOTIDE SEQUENCE</scope>
    <source>
        <strain evidence="2">CP</strain>
    </source>
</reference>
<protein>
    <submittedName>
        <fullName evidence="2">Uncharacterized protein</fullName>
    </submittedName>
</protein>
<accession>A0AAV9DVY2</accession>
<feature type="compositionally biased region" description="Basic and acidic residues" evidence="1">
    <location>
        <begin position="1"/>
        <end position="10"/>
    </location>
</feature>
<comment type="caution">
    <text evidence="2">The sequence shown here is derived from an EMBL/GenBank/DDBJ whole genome shotgun (WGS) entry which is preliminary data.</text>
</comment>
<dbReference type="AlphaFoldDB" id="A0AAV9DVY2"/>